<accession>A0A3M6TT77</accession>
<protein>
    <submittedName>
        <fullName evidence="1">Uncharacterized protein</fullName>
    </submittedName>
</protein>
<gene>
    <name evidence="1" type="ORF">pdam_00006069</name>
</gene>
<proteinExistence type="predicted"/>
<evidence type="ECO:0000313" key="1">
    <source>
        <dbReference type="EMBL" id="RMX44529.1"/>
    </source>
</evidence>
<reference evidence="1 2" key="1">
    <citation type="journal article" date="2018" name="Sci. Rep.">
        <title>Comparative analysis of the Pocillopora damicornis genome highlights role of immune system in coral evolution.</title>
        <authorList>
            <person name="Cunning R."/>
            <person name="Bay R.A."/>
            <person name="Gillette P."/>
            <person name="Baker A.C."/>
            <person name="Traylor-Knowles N."/>
        </authorList>
    </citation>
    <scope>NUCLEOTIDE SEQUENCE [LARGE SCALE GENOMIC DNA]</scope>
    <source>
        <strain evidence="1">RSMAS</strain>
        <tissue evidence="1">Whole animal</tissue>
    </source>
</reference>
<name>A0A3M6TT77_POCDA</name>
<evidence type="ECO:0000313" key="2">
    <source>
        <dbReference type="Proteomes" id="UP000275408"/>
    </source>
</evidence>
<keyword evidence="2" id="KW-1185">Reference proteome</keyword>
<sequence length="62" mass="6899">MLINRTFEEISLAFSGKTTAISLSIEIKRRLPMETARETSGRKVVEEVGYSHVENKVVDGSS</sequence>
<dbReference type="EMBL" id="RCHS01002978">
    <property type="protein sequence ID" value="RMX44529.1"/>
    <property type="molecule type" value="Genomic_DNA"/>
</dbReference>
<dbReference type="Proteomes" id="UP000275408">
    <property type="component" value="Unassembled WGS sequence"/>
</dbReference>
<dbReference type="AlphaFoldDB" id="A0A3M6TT77"/>
<comment type="caution">
    <text evidence="1">The sequence shown here is derived from an EMBL/GenBank/DDBJ whole genome shotgun (WGS) entry which is preliminary data.</text>
</comment>
<organism evidence="1 2">
    <name type="scientific">Pocillopora damicornis</name>
    <name type="common">Cauliflower coral</name>
    <name type="synonym">Millepora damicornis</name>
    <dbReference type="NCBI Taxonomy" id="46731"/>
    <lineage>
        <taxon>Eukaryota</taxon>
        <taxon>Metazoa</taxon>
        <taxon>Cnidaria</taxon>
        <taxon>Anthozoa</taxon>
        <taxon>Hexacorallia</taxon>
        <taxon>Scleractinia</taxon>
        <taxon>Astrocoeniina</taxon>
        <taxon>Pocilloporidae</taxon>
        <taxon>Pocillopora</taxon>
    </lineage>
</organism>